<evidence type="ECO:0000313" key="3">
    <source>
        <dbReference type="Proteomes" id="UP000247715"/>
    </source>
</evidence>
<dbReference type="Proteomes" id="UP000247715">
    <property type="component" value="Unassembled WGS sequence"/>
</dbReference>
<protein>
    <submittedName>
        <fullName evidence="2">Transketolase</fullName>
    </submittedName>
</protein>
<dbReference type="RefSeq" id="WP_002880878.1">
    <property type="nucleotide sequence ID" value="NZ_CP190015.1"/>
</dbReference>
<dbReference type="GO" id="GO:0006098">
    <property type="term" value="P:pentose-phosphate shunt"/>
    <property type="evidence" value="ECO:0007669"/>
    <property type="project" value="TreeGrafter"/>
</dbReference>
<comment type="caution">
    <text evidence="2">The sequence shown here is derived from an EMBL/GenBank/DDBJ whole genome shotgun (WGS) entry which is preliminary data.</text>
</comment>
<organism evidence="2 3">
    <name type="scientific">Metamycoplasma alkalescens</name>
    <dbReference type="NCBI Taxonomy" id="45363"/>
    <lineage>
        <taxon>Bacteria</taxon>
        <taxon>Bacillati</taxon>
        <taxon>Mycoplasmatota</taxon>
        <taxon>Mycoplasmoidales</taxon>
        <taxon>Metamycoplasmataceae</taxon>
        <taxon>Metamycoplasma</taxon>
    </lineage>
</organism>
<dbReference type="SUPFAM" id="SSF52518">
    <property type="entry name" value="Thiamin diphosphate-binding fold (THDP-binding)"/>
    <property type="match status" value="2"/>
</dbReference>
<proteinExistence type="predicted"/>
<dbReference type="Gene3D" id="3.40.50.970">
    <property type="match status" value="2"/>
</dbReference>
<reference evidence="2 3" key="1">
    <citation type="submission" date="2018-06" db="EMBL/GenBank/DDBJ databases">
        <title>Genomic Encyclopedia of Archaeal and Bacterial Type Strains, Phase II (KMG-II): from individual species to whole genera.</title>
        <authorList>
            <person name="Goeker M."/>
        </authorList>
    </citation>
    <scope>NUCLEOTIDE SEQUENCE [LARGE SCALE GENOMIC DNA]</scope>
    <source>
        <strain evidence="2 3">ATCC 29103</strain>
    </source>
</reference>
<feature type="domain" description="Transketolase N-terminal" evidence="1">
    <location>
        <begin position="9"/>
        <end position="305"/>
    </location>
</feature>
<dbReference type="InterPro" id="IPR033247">
    <property type="entry name" value="Transketolase_fam"/>
</dbReference>
<dbReference type="GO" id="GO:0004802">
    <property type="term" value="F:transketolase activity"/>
    <property type="evidence" value="ECO:0007669"/>
    <property type="project" value="TreeGrafter"/>
</dbReference>
<dbReference type="EMBL" id="QKLP01000004">
    <property type="protein sequence ID" value="PYF43170.1"/>
    <property type="molecule type" value="Genomic_DNA"/>
</dbReference>
<evidence type="ECO:0000259" key="1">
    <source>
        <dbReference type="Pfam" id="PF00456"/>
    </source>
</evidence>
<dbReference type="AlphaFoldDB" id="A0A318UCL3"/>
<sequence>MFKKKQINNIAIDNIKINSLAQIANMKTTNIPINISAAKIFHTLFAFHYKFDLKNPDWIARDRFILSDANANPTYYSTLYLLGLISKNDLENINKPTSNYQNFLAKNNKFGIEISSTKPGYGVAQAVGIAVAEANLSNKFKEVSHFTYAFVSRKDLETGIAQEALKYAGLISLNKLIVLYDSNSFLSNFNVKKTMINNKKTYESYGFKYLKINDANYKSISKAITKAKKSNKPTIIEIKTSLQEMKIINFEGYYSRSSSLSFEQIDEFKDLTNFKKSDLFDCYIDVVNEYKKVFAKNNELFIKWTPSDKLMHFLNENIKENVNDNYLMNKNDLAAKLITIMNNVFDKYKNTIAISSLFDLLTKIKNAGGVHDFNNPEGRKLFLEMKKSAMGLIACGIFYHSNFKPIIFDSLSDASLFIPGLKQAAANNLKMLFIFNNDLNSLKNSNISYQEEEQVAILNQIEGLKILYPADANELAGAIEYYFNKATSPVVIIAKFNSSWNSENTSKANFILGAYYVLKNPSQYTLLAKGNDLQLAYKIAVKDQLNLISISNEDNLDKLNYNKNCAITFTKDIKNGWLKYAKMNLNLNNTNNKVKSDFNLIEKAIKKIIDK</sequence>
<dbReference type="GO" id="GO:0005829">
    <property type="term" value="C:cytosol"/>
    <property type="evidence" value="ECO:0007669"/>
    <property type="project" value="TreeGrafter"/>
</dbReference>
<accession>A0A318UCL3</accession>
<dbReference type="PANTHER" id="PTHR43522">
    <property type="entry name" value="TRANSKETOLASE"/>
    <property type="match status" value="1"/>
</dbReference>
<dbReference type="PANTHER" id="PTHR43522:SF2">
    <property type="entry name" value="TRANSKETOLASE 1-RELATED"/>
    <property type="match status" value="1"/>
</dbReference>
<evidence type="ECO:0000313" key="2">
    <source>
        <dbReference type="EMBL" id="PYF43170.1"/>
    </source>
</evidence>
<dbReference type="InterPro" id="IPR005474">
    <property type="entry name" value="Transketolase_N"/>
</dbReference>
<name>A0A318UCL3_9BACT</name>
<gene>
    <name evidence="2" type="ORF">BCF88_10437</name>
</gene>
<dbReference type="Pfam" id="PF00456">
    <property type="entry name" value="Transketolase_N"/>
    <property type="match status" value="1"/>
</dbReference>
<dbReference type="InterPro" id="IPR029061">
    <property type="entry name" value="THDP-binding"/>
</dbReference>